<protein>
    <submittedName>
        <fullName evidence="2">Uncharacterized protein</fullName>
    </submittedName>
</protein>
<reference evidence="2 3" key="1">
    <citation type="submission" date="2020-02" db="EMBL/GenBank/DDBJ databases">
        <title>Draft genome sequence of Limisphaera ngatamarikiensis NGM72.4T, a thermophilic Verrucomicrobia grouped in subdivision 3.</title>
        <authorList>
            <person name="Carere C.R."/>
            <person name="Steen J."/>
            <person name="Hugenholtz P."/>
            <person name="Stott M.B."/>
        </authorList>
    </citation>
    <scope>NUCLEOTIDE SEQUENCE [LARGE SCALE GENOMIC DNA]</scope>
    <source>
        <strain evidence="2 3">NGM72.4</strain>
    </source>
</reference>
<keyword evidence="1" id="KW-0472">Membrane</keyword>
<comment type="caution">
    <text evidence="2">The sequence shown here is derived from an EMBL/GenBank/DDBJ whole genome shotgun (WGS) entry which is preliminary data.</text>
</comment>
<dbReference type="EMBL" id="JAAKYA010000041">
    <property type="protein sequence ID" value="NGO38926.1"/>
    <property type="molecule type" value="Genomic_DNA"/>
</dbReference>
<name>A0A6M1RH28_9BACT</name>
<dbReference type="RefSeq" id="WP_165106663.1">
    <property type="nucleotide sequence ID" value="NZ_JAAKYA010000041.1"/>
</dbReference>
<evidence type="ECO:0000313" key="3">
    <source>
        <dbReference type="Proteomes" id="UP000477311"/>
    </source>
</evidence>
<proteinExistence type="predicted"/>
<organism evidence="2 3">
    <name type="scientific">Limisphaera ngatamarikiensis</name>
    <dbReference type="NCBI Taxonomy" id="1324935"/>
    <lineage>
        <taxon>Bacteria</taxon>
        <taxon>Pseudomonadati</taxon>
        <taxon>Verrucomicrobiota</taxon>
        <taxon>Verrucomicrobiia</taxon>
        <taxon>Limisphaerales</taxon>
        <taxon>Limisphaeraceae</taxon>
        <taxon>Limisphaera</taxon>
    </lineage>
</organism>
<dbReference type="AlphaFoldDB" id="A0A6M1RH28"/>
<keyword evidence="3" id="KW-1185">Reference proteome</keyword>
<keyword evidence="1" id="KW-1133">Transmembrane helix</keyword>
<gene>
    <name evidence="2" type="ORF">G4L39_05890</name>
</gene>
<keyword evidence="1" id="KW-0812">Transmembrane</keyword>
<sequence>MKRICSGVSNRSVHPGWQVAALVALLCFVVAGVVPLWKPVRTRVFYRYCNNKLNGALEAYYQRPFNDVTNILAECIRFVRAYEKPLSRFFDVNAVLFDKHIKYAYMLLHSGGEDAALYHLNEAYKYHARSRARSGGMPVPRSDFVDFVIRGIEWVDGHYNVAWKSEVVLCSNIVSRVTARFATEE</sequence>
<evidence type="ECO:0000313" key="2">
    <source>
        <dbReference type="EMBL" id="NGO38926.1"/>
    </source>
</evidence>
<dbReference type="Proteomes" id="UP000477311">
    <property type="component" value="Unassembled WGS sequence"/>
</dbReference>
<accession>A0A6M1RH28</accession>
<feature type="transmembrane region" description="Helical" evidence="1">
    <location>
        <begin position="16"/>
        <end position="37"/>
    </location>
</feature>
<evidence type="ECO:0000256" key="1">
    <source>
        <dbReference type="SAM" id="Phobius"/>
    </source>
</evidence>